<evidence type="ECO:0000256" key="4">
    <source>
        <dbReference type="ARBA" id="ARBA00022741"/>
    </source>
</evidence>
<dbReference type="InterPro" id="IPR002312">
    <property type="entry name" value="Asp/Asn-tRNA-synth_IIb"/>
</dbReference>
<evidence type="ECO:0000256" key="5">
    <source>
        <dbReference type="ARBA" id="ARBA00022840"/>
    </source>
</evidence>
<organism evidence="10 11">
    <name type="scientific">Polycladomyces zharkentensis</name>
    <dbReference type="NCBI Taxonomy" id="2807616"/>
    <lineage>
        <taxon>Bacteria</taxon>
        <taxon>Bacillati</taxon>
        <taxon>Bacillota</taxon>
        <taxon>Bacilli</taxon>
        <taxon>Bacillales</taxon>
        <taxon>Thermoactinomycetaceae</taxon>
        <taxon>Polycladomyces</taxon>
    </lineage>
</organism>
<feature type="region of interest" description="Aspartate" evidence="8">
    <location>
        <begin position="202"/>
        <end position="205"/>
    </location>
</feature>
<feature type="binding site" evidence="8">
    <location>
        <position position="451"/>
    </location>
    <ligand>
        <name>L-aspartate</name>
        <dbReference type="ChEBI" id="CHEBI:29991"/>
    </ligand>
</feature>
<dbReference type="CDD" id="cd04317">
    <property type="entry name" value="EcAspRS_like_N"/>
    <property type="match status" value="1"/>
</dbReference>
<dbReference type="InterPro" id="IPR047090">
    <property type="entry name" value="AspRS_core"/>
</dbReference>
<dbReference type="InterPro" id="IPR004365">
    <property type="entry name" value="NA-bd_OB_tRNA"/>
</dbReference>
<dbReference type="EC" id="6.1.1.12" evidence="8"/>
<keyword evidence="3 8" id="KW-0436">Ligase</keyword>
<proteinExistence type="inferred from homology"/>
<feature type="binding site" evidence="8">
    <location>
        <position position="178"/>
    </location>
    <ligand>
        <name>L-aspartate</name>
        <dbReference type="ChEBI" id="CHEBI:29991"/>
    </ligand>
</feature>
<comment type="caution">
    <text evidence="10">The sequence shown here is derived from an EMBL/GenBank/DDBJ whole genome shotgun (WGS) entry which is preliminary data.</text>
</comment>
<keyword evidence="4 8" id="KW-0547">Nucleotide-binding</keyword>
<dbReference type="SUPFAM" id="SSF50249">
    <property type="entry name" value="Nucleic acid-binding proteins"/>
    <property type="match status" value="1"/>
</dbReference>
<dbReference type="CDD" id="cd00777">
    <property type="entry name" value="AspRS_core"/>
    <property type="match status" value="1"/>
</dbReference>
<dbReference type="Gene3D" id="3.30.1360.30">
    <property type="entry name" value="GAD-like domain"/>
    <property type="match status" value="1"/>
</dbReference>
<keyword evidence="2 8" id="KW-0963">Cytoplasm</keyword>
<dbReference type="SUPFAM" id="SSF55681">
    <property type="entry name" value="Class II aaRS and biotin synthetases"/>
    <property type="match status" value="1"/>
</dbReference>
<dbReference type="Pfam" id="PF01336">
    <property type="entry name" value="tRNA_anti-codon"/>
    <property type="match status" value="1"/>
</dbReference>
<dbReference type="InterPro" id="IPR004524">
    <property type="entry name" value="Asp-tRNA-ligase_1"/>
</dbReference>
<feature type="domain" description="Aminoacyl-transfer RNA synthetases class-II family profile" evidence="9">
    <location>
        <begin position="147"/>
        <end position="558"/>
    </location>
</feature>
<dbReference type="GO" id="GO:0004815">
    <property type="term" value="F:aspartate-tRNA ligase activity"/>
    <property type="evidence" value="ECO:0007669"/>
    <property type="project" value="UniProtKB-EC"/>
</dbReference>
<accession>A0ABS2WGN3</accession>
<dbReference type="PRINTS" id="PR01042">
    <property type="entry name" value="TRNASYNTHASP"/>
</dbReference>
<dbReference type="Pfam" id="PF02938">
    <property type="entry name" value="GAD"/>
    <property type="match status" value="1"/>
</dbReference>
<dbReference type="Gene3D" id="2.40.50.140">
    <property type="entry name" value="Nucleic acid-binding proteins"/>
    <property type="match status" value="1"/>
</dbReference>
<dbReference type="Gene3D" id="3.30.930.10">
    <property type="entry name" value="Bira Bifunctional Protein, Domain 2"/>
    <property type="match status" value="1"/>
</dbReference>
<sequence length="596" mass="67882">MESVHKTHHCGELRKEHVGQEVVLNGWVHKQRDFGGLIFLDLRDRSGLVQVVCNPETSPAAVEIAQKARSEYVLAVRGKVISRSPETVNPKLETGEIEVQAEEIEILNPAKTPPFVIQDQVDVDEPVRLKYRYLDLRRPVMQQTLILRHRAMQVVRRFLDERGFIEVETPMLTKSTPEGARDYLVPSRVHPGEFYALPQSPQLFKQLLMVAGMERYFQIARCFRDEDLRADRQPEFTQIDIEASFLPQEAFLEMMEEMVATLFRETIGVEVERPFPRITYREAMEKYGSDKPDLRFGMELVDLSEIVRNSGFKVFSSTVAAGGRVKAINVKGCAGWSRKEIDSWGEKAQQLGAKGLAWLAVKEEGRKGPVAKFLSEEEWERVREATEAETGDLLLFVADRPEVVAQVLGELRLKLGKHLNLIDPNVYRFAWITEFPLLEYDEETKRYYAMHHPFTMPVEEDIPLLKTDPGRVRAQAYDMVLNGYEIGGGSQRIHRREVQEAMFEALGLSMEEAREKFGFLLEAFEYGAPPHGGIAFGFDRLVMLLAGRSNLRDCIAFPKTASASCLMTEAPSPVDERQLDELHIAVREAVTQKAEE</sequence>
<dbReference type="NCBIfam" id="TIGR00459">
    <property type="entry name" value="aspS_bact"/>
    <property type="match status" value="1"/>
</dbReference>
<feature type="binding site" evidence="8">
    <location>
        <position position="233"/>
    </location>
    <ligand>
        <name>ATP</name>
        <dbReference type="ChEBI" id="CHEBI:30616"/>
    </ligand>
</feature>
<dbReference type="HAMAP" id="MF_00044">
    <property type="entry name" value="Asp_tRNA_synth_type1"/>
    <property type="match status" value="1"/>
</dbReference>
<dbReference type="InterPro" id="IPR029351">
    <property type="entry name" value="GAD_dom"/>
</dbReference>
<dbReference type="InterPro" id="IPR004115">
    <property type="entry name" value="GAD-like_sf"/>
</dbReference>
<dbReference type="SUPFAM" id="SSF55261">
    <property type="entry name" value="GAD domain-like"/>
    <property type="match status" value="1"/>
</dbReference>
<dbReference type="InterPro" id="IPR004364">
    <property type="entry name" value="Aa-tRNA-synt_II"/>
</dbReference>
<dbReference type="EMBL" id="JAFHAP010000004">
    <property type="protein sequence ID" value="MBN2908631.1"/>
    <property type="molecule type" value="Genomic_DNA"/>
</dbReference>
<feature type="binding site" evidence="8">
    <location>
        <begin position="537"/>
        <end position="540"/>
    </location>
    <ligand>
        <name>ATP</name>
        <dbReference type="ChEBI" id="CHEBI:30616"/>
    </ligand>
</feature>
<dbReference type="PANTHER" id="PTHR22594">
    <property type="entry name" value="ASPARTYL/LYSYL-TRNA SYNTHETASE"/>
    <property type="match status" value="1"/>
</dbReference>
<keyword evidence="7 8" id="KW-0030">Aminoacyl-tRNA synthetase</keyword>
<evidence type="ECO:0000313" key="11">
    <source>
        <dbReference type="Proteomes" id="UP001177120"/>
    </source>
</evidence>
<dbReference type="InterPro" id="IPR045864">
    <property type="entry name" value="aa-tRNA-synth_II/BPL/LPL"/>
</dbReference>
<evidence type="ECO:0000259" key="9">
    <source>
        <dbReference type="PROSITE" id="PS50862"/>
    </source>
</evidence>
<comment type="subcellular location">
    <subcellularLocation>
        <location evidence="8">Cytoplasm</location>
    </subcellularLocation>
</comment>
<evidence type="ECO:0000256" key="1">
    <source>
        <dbReference type="ARBA" id="ARBA00006303"/>
    </source>
</evidence>
<dbReference type="PANTHER" id="PTHR22594:SF5">
    <property type="entry name" value="ASPARTATE--TRNA LIGASE, MITOCHONDRIAL"/>
    <property type="match status" value="1"/>
</dbReference>
<keyword evidence="5 8" id="KW-0067">ATP-binding</keyword>
<feature type="binding site" evidence="8">
    <location>
        <position position="485"/>
    </location>
    <ligand>
        <name>ATP</name>
        <dbReference type="ChEBI" id="CHEBI:30616"/>
    </ligand>
</feature>
<feature type="binding site" evidence="8">
    <location>
        <position position="492"/>
    </location>
    <ligand>
        <name>L-aspartate</name>
        <dbReference type="ChEBI" id="CHEBI:29991"/>
    </ligand>
</feature>
<comment type="subunit">
    <text evidence="8">Homodimer.</text>
</comment>
<dbReference type="Proteomes" id="UP001177120">
    <property type="component" value="Unassembled WGS sequence"/>
</dbReference>
<feature type="binding site" evidence="8">
    <location>
        <position position="224"/>
    </location>
    <ligand>
        <name>L-aspartate</name>
        <dbReference type="ChEBI" id="CHEBI:29991"/>
    </ligand>
</feature>
<protein>
    <recommendedName>
        <fullName evidence="8">Aspartate--tRNA ligase</fullName>
        <ecNumber evidence="8">6.1.1.12</ecNumber>
    </recommendedName>
    <alternativeName>
        <fullName evidence="8">Aspartyl-tRNA synthetase</fullName>
        <shortName evidence="8">AspRS</shortName>
    </alternativeName>
</protein>
<comment type="similarity">
    <text evidence="1 8">Belongs to the class-II aminoacyl-tRNA synthetase family. Type 1 subfamily.</text>
</comment>
<comment type="function">
    <text evidence="8">Catalyzes the attachment of L-aspartate to tRNA(Asp) in a two-step reaction: L-aspartate is first activated by ATP to form Asp-AMP and then transferred to the acceptor end of tRNA(Asp).</text>
</comment>
<reference evidence="10" key="1">
    <citation type="journal article" date="2024" name="Int. J. Syst. Evol. Microbiol.">
        <title>Polycladomyces zharkentensis sp. nov., a novel thermophilic cellulose- and starch-degrading member of the Bacillota from a geothermal aquifer in Kazakhstan.</title>
        <authorList>
            <person name="Mashzhan A."/>
            <person name="Kistaubayeva A."/>
            <person name="Javier-Lopez R."/>
            <person name="Bissenova U."/>
            <person name="Bissenbay A."/>
            <person name="Birkeland N.K."/>
        </authorList>
    </citation>
    <scope>NUCLEOTIDE SEQUENCE</scope>
    <source>
        <strain evidence="10">ZKZ2T</strain>
    </source>
</reference>
<keyword evidence="6 8" id="KW-0648">Protein biosynthesis</keyword>
<evidence type="ECO:0000256" key="7">
    <source>
        <dbReference type="ARBA" id="ARBA00023146"/>
    </source>
</evidence>
<comment type="caution">
    <text evidence="8">Lacks conserved residue(s) required for the propagation of feature annotation.</text>
</comment>
<name>A0ABS2WGN3_9BACL</name>
<dbReference type="NCBIfam" id="NF001750">
    <property type="entry name" value="PRK00476.1"/>
    <property type="match status" value="1"/>
</dbReference>
<evidence type="ECO:0000256" key="2">
    <source>
        <dbReference type="ARBA" id="ARBA00022490"/>
    </source>
</evidence>
<dbReference type="InterPro" id="IPR012340">
    <property type="entry name" value="NA-bd_OB-fold"/>
</dbReference>
<gene>
    <name evidence="8 10" type="primary">aspS</name>
    <name evidence="10" type="ORF">JQC72_03745</name>
</gene>
<dbReference type="RefSeq" id="WP_205492915.1">
    <property type="nucleotide sequence ID" value="NZ_JAFHAP010000004.1"/>
</dbReference>
<dbReference type="InterPro" id="IPR047089">
    <property type="entry name" value="Asp-tRNA-ligase_1_N"/>
</dbReference>
<evidence type="ECO:0000256" key="6">
    <source>
        <dbReference type="ARBA" id="ARBA00022917"/>
    </source>
</evidence>
<evidence type="ECO:0000256" key="8">
    <source>
        <dbReference type="HAMAP-Rule" id="MF_00044"/>
    </source>
</evidence>
<dbReference type="PROSITE" id="PS50862">
    <property type="entry name" value="AA_TRNA_LIGASE_II"/>
    <property type="match status" value="1"/>
</dbReference>
<dbReference type="Pfam" id="PF00152">
    <property type="entry name" value="tRNA-synt_2"/>
    <property type="match status" value="1"/>
</dbReference>
<dbReference type="InterPro" id="IPR006195">
    <property type="entry name" value="aa-tRNA-synth_II"/>
</dbReference>
<keyword evidence="11" id="KW-1185">Reference proteome</keyword>
<evidence type="ECO:0000256" key="3">
    <source>
        <dbReference type="ARBA" id="ARBA00022598"/>
    </source>
</evidence>
<feature type="binding site" evidence="8">
    <location>
        <begin position="224"/>
        <end position="226"/>
    </location>
    <ligand>
        <name>ATP</name>
        <dbReference type="ChEBI" id="CHEBI:30616"/>
    </ligand>
</feature>
<comment type="catalytic activity">
    <reaction evidence="8">
        <text>tRNA(Asp) + L-aspartate + ATP = L-aspartyl-tRNA(Asp) + AMP + diphosphate</text>
        <dbReference type="Rhea" id="RHEA:19649"/>
        <dbReference type="Rhea" id="RHEA-COMP:9660"/>
        <dbReference type="Rhea" id="RHEA-COMP:9678"/>
        <dbReference type="ChEBI" id="CHEBI:29991"/>
        <dbReference type="ChEBI" id="CHEBI:30616"/>
        <dbReference type="ChEBI" id="CHEBI:33019"/>
        <dbReference type="ChEBI" id="CHEBI:78442"/>
        <dbReference type="ChEBI" id="CHEBI:78516"/>
        <dbReference type="ChEBI" id="CHEBI:456215"/>
        <dbReference type="EC" id="6.1.1.12"/>
    </reaction>
</comment>
<evidence type="ECO:0000313" key="10">
    <source>
        <dbReference type="EMBL" id="MBN2908631.1"/>
    </source>
</evidence>